<dbReference type="Proteomes" id="UP000324897">
    <property type="component" value="Chromosome 3"/>
</dbReference>
<accession>A0A5J9TNQ1</accession>
<protein>
    <submittedName>
        <fullName evidence="1">Uncharacterized protein</fullName>
    </submittedName>
</protein>
<sequence length="143" mass="16027">MAPKLQSFLQWLQVPFRSLLHLPLPSRFHPPKPLKPSPPRLHDPRMRRQGLRRLLHRPPNALPPQSNEVPVHLPVPGVGMRVAALLAGVVMVVPLDLAITPMRVPQDPLVGPRLRTLLEEGDFDDRLLLMLFLMAGRLSPGSL</sequence>
<gene>
    <name evidence="1" type="ORF">EJB05_46587</name>
</gene>
<evidence type="ECO:0000313" key="1">
    <source>
        <dbReference type="EMBL" id="TVU12920.1"/>
    </source>
</evidence>
<comment type="caution">
    <text evidence="1">The sequence shown here is derived from an EMBL/GenBank/DDBJ whole genome shotgun (WGS) entry which is preliminary data.</text>
</comment>
<dbReference type="EMBL" id="RWGY01000039">
    <property type="protein sequence ID" value="TVU12920.1"/>
    <property type="molecule type" value="Genomic_DNA"/>
</dbReference>
<dbReference type="AlphaFoldDB" id="A0A5J9TNQ1"/>
<dbReference type="OrthoDB" id="42889at2759"/>
<organism evidence="1 2">
    <name type="scientific">Eragrostis curvula</name>
    <name type="common">weeping love grass</name>
    <dbReference type="NCBI Taxonomy" id="38414"/>
    <lineage>
        <taxon>Eukaryota</taxon>
        <taxon>Viridiplantae</taxon>
        <taxon>Streptophyta</taxon>
        <taxon>Embryophyta</taxon>
        <taxon>Tracheophyta</taxon>
        <taxon>Spermatophyta</taxon>
        <taxon>Magnoliopsida</taxon>
        <taxon>Liliopsida</taxon>
        <taxon>Poales</taxon>
        <taxon>Poaceae</taxon>
        <taxon>PACMAD clade</taxon>
        <taxon>Chloridoideae</taxon>
        <taxon>Eragrostideae</taxon>
        <taxon>Eragrostidinae</taxon>
        <taxon>Eragrostis</taxon>
    </lineage>
</organism>
<dbReference type="Gramene" id="TVU12920">
    <property type="protein sequence ID" value="TVU12920"/>
    <property type="gene ID" value="EJB05_46587"/>
</dbReference>
<keyword evidence="2" id="KW-1185">Reference proteome</keyword>
<evidence type="ECO:0000313" key="2">
    <source>
        <dbReference type="Proteomes" id="UP000324897"/>
    </source>
</evidence>
<proteinExistence type="predicted"/>
<name>A0A5J9TNQ1_9POAL</name>
<feature type="non-terminal residue" evidence="1">
    <location>
        <position position="1"/>
    </location>
</feature>
<reference evidence="1 2" key="1">
    <citation type="journal article" date="2019" name="Sci. Rep.">
        <title>A high-quality genome of Eragrostis curvula grass provides insights into Poaceae evolution and supports new strategies to enhance forage quality.</title>
        <authorList>
            <person name="Carballo J."/>
            <person name="Santos B.A.C.M."/>
            <person name="Zappacosta D."/>
            <person name="Garbus I."/>
            <person name="Selva J.P."/>
            <person name="Gallo C.A."/>
            <person name="Diaz A."/>
            <person name="Albertini E."/>
            <person name="Caccamo M."/>
            <person name="Echenique V."/>
        </authorList>
    </citation>
    <scope>NUCLEOTIDE SEQUENCE [LARGE SCALE GENOMIC DNA]</scope>
    <source>
        <strain evidence="2">cv. Victoria</strain>
        <tissue evidence="1">Leaf</tissue>
    </source>
</reference>